<sequence>MIVRNNSVNAHAVVTNSGEKMAKSILRDKATNNAEMTVADTTAAGYMWSRDVGGQYPSILDLPRRTAVASEHLLGLIRSLKI</sequence>
<proteinExistence type="predicted"/>
<dbReference type="EMBL" id="AP017378">
    <property type="protein sequence ID" value="BBD07492.1"/>
    <property type="molecule type" value="Genomic_DNA"/>
</dbReference>
<name>A0A2Z6AW76_9BACT</name>
<protein>
    <submittedName>
        <fullName evidence="1">Error-prone DNA polymerase</fullName>
    </submittedName>
</protein>
<reference evidence="1 2" key="1">
    <citation type="journal article" date="2018" name="Sci. Adv.">
        <title>Multi-heme cytochromes provide a pathway for survival in energy-limited environments.</title>
        <authorList>
            <person name="Deng X."/>
            <person name="Dohmae N."/>
            <person name="Nealson K.H."/>
            <person name="Hashimoto K."/>
            <person name="Okamoto A."/>
        </authorList>
    </citation>
    <scope>NUCLEOTIDE SEQUENCE [LARGE SCALE GENOMIC DNA]</scope>
    <source>
        <strain evidence="1 2">IS5</strain>
    </source>
</reference>
<dbReference type="Proteomes" id="UP000269883">
    <property type="component" value="Chromosome"/>
</dbReference>
<dbReference type="KEGG" id="dfl:DFE_0766"/>
<organism evidence="1 2">
    <name type="scientific">Desulfovibrio ferrophilus</name>
    <dbReference type="NCBI Taxonomy" id="241368"/>
    <lineage>
        <taxon>Bacteria</taxon>
        <taxon>Pseudomonadati</taxon>
        <taxon>Thermodesulfobacteriota</taxon>
        <taxon>Desulfovibrionia</taxon>
        <taxon>Desulfovibrionales</taxon>
        <taxon>Desulfovibrionaceae</taxon>
        <taxon>Desulfovibrio</taxon>
    </lineage>
</organism>
<accession>A0A2Z6AW76</accession>
<evidence type="ECO:0000313" key="1">
    <source>
        <dbReference type="EMBL" id="BBD07492.1"/>
    </source>
</evidence>
<gene>
    <name evidence="1" type="primary">dnaE2</name>
    <name evidence="1" type="ORF">DFE_0766</name>
</gene>
<dbReference type="AlphaFoldDB" id="A0A2Z6AW76"/>
<keyword evidence="2" id="KW-1185">Reference proteome</keyword>
<evidence type="ECO:0000313" key="2">
    <source>
        <dbReference type="Proteomes" id="UP000269883"/>
    </source>
</evidence>